<gene>
    <name evidence="2" type="ORF">DC3_02850</name>
</gene>
<accession>A0A511MVR2</accession>
<feature type="domain" description="VOC" evidence="1">
    <location>
        <begin position="7"/>
        <end position="132"/>
    </location>
</feature>
<keyword evidence="3" id="KW-1185">Reference proteome</keyword>
<evidence type="ECO:0000259" key="1">
    <source>
        <dbReference type="PROSITE" id="PS51819"/>
    </source>
</evidence>
<sequence length="319" mass="36161">MALELKGFHHLTAVSARIQENYRFYTQTMGMRLIKRSVNQDDVRAYHLFYSDAVGTPGHDLTFFDWNVPSEQRGTHSVVRTGLRVNGQQTLEYWKERFSELGVAASEITERDGRLVLDFEDPEGQRLSLIDDGGTGDPVVPWDRSPVPAEHQLRGLGPITMSVPSLRSTDIILTRVMNMQHVRQYALPESPKHEVHVYQMDGVGPHAELHVAVQPDLPFTQPGAGGVHHVAFRTPNDDQYAQWIERLNQFGVRNSGAIDRHYFRALYFREPNGILFEISTDGPGFAVDEDPATIGEKLILPPFLENRRAEIEKNLKPIE</sequence>
<dbReference type="InterPro" id="IPR052537">
    <property type="entry name" value="Extradiol_RC_dioxygenase"/>
</dbReference>
<dbReference type="PANTHER" id="PTHR36110:SF4">
    <property type="entry name" value="RING-CLEAVING DIOXYGENASE MHQA-RELATED"/>
    <property type="match status" value="1"/>
</dbReference>
<protein>
    <submittedName>
        <fullName evidence="2">Glyoxalase</fullName>
    </submittedName>
</protein>
<dbReference type="CDD" id="cd08347">
    <property type="entry name" value="PcpA_C_like"/>
    <property type="match status" value="1"/>
</dbReference>
<dbReference type="OrthoDB" id="9785698at2"/>
<organism evidence="2 3">
    <name type="scientific">Deinococcus cellulosilyticus (strain DSM 18568 / NBRC 106333 / KACC 11606 / 5516J-15)</name>
    <dbReference type="NCBI Taxonomy" id="1223518"/>
    <lineage>
        <taxon>Bacteria</taxon>
        <taxon>Thermotogati</taxon>
        <taxon>Deinococcota</taxon>
        <taxon>Deinococci</taxon>
        <taxon>Deinococcales</taxon>
        <taxon>Deinococcaceae</taxon>
        <taxon>Deinococcus</taxon>
    </lineage>
</organism>
<evidence type="ECO:0000313" key="2">
    <source>
        <dbReference type="EMBL" id="GEM44650.1"/>
    </source>
</evidence>
<dbReference type="PANTHER" id="PTHR36110">
    <property type="entry name" value="RING-CLEAVING DIOXYGENASE MHQE-RELATED"/>
    <property type="match status" value="1"/>
</dbReference>
<dbReference type="InterPro" id="IPR004360">
    <property type="entry name" value="Glyas_Fos-R_dOase_dom"/>
</dbReference>
<dbReference type="Gene3D" id="3.10.180.10">
    <property type="entry name" value="2,3-Dihydroxybiphenyl 1,2-Dioxygenase, domain 1"/>
    <property type="match status" value="2"/>
</dbReference>
<dbReference type="InterPro" id="IPR029068">
    <property type="entry name" value="Glyas_Bleomycin-R_OHBP_Dase"/>
</dbReference>
<dbReference type="InterPro" id="IPR037523">
    <property type="entry name" value="VOC_core"/>
</dbReference>
<dbReference type="Proteomes" id="UP000321306">
    <property type="component" value="Unassembled WGS sequence"/>
</dbReference>
<proteinExistence type="predicted"/>
<dbReference type="Pfam" id="PF00903">
    <property type="entry name" value="Glyoxalase"/>
    <property type="match status" value="2"/>
</dbReference>
<comment type="caution">
    <text evidence="2">The sequence shown here is derived from an EMBL/GenBank/DDBJ whole genome shotgun (WGS) entry which is preliminary data.</text>
</comment>
<name>A0A511MVR2_DEIC1</name>
<reference evidence="2 3" key="1">
    <citation type="submission" date="2019-07" db="EMBL/GenBank/DDBJ databases">
        <title>Whole genome shotgun sequence of Deinococcus cellulosilyticus NBRC 106333.</title>
        <authorList>
            <person name="Hosoyama A."/>
            <person name="Uohara A."/>
            <person name="Ohji S."/>
            <person name="Ichikawa N."/>
        </authorList>
    </citation>
    <scope>NUCLEOTIDE SEQUENCE [LARGE SCALE GENOMIC DNA]</scope>
    <source>
        <strain evidence="2 3">NBRC 106333</strain>
    </source>
</reference>
<dbReference type="AlphaFoldDB" id="A0A511MVR2"/>
<dbReference type="PROSITE" id="PS51819">
    <property type="entry name" value="VOC"/>
    <property type="match status" value="2"/>
</dbReference>
<dbReference type="EMBL" id="BJXB01000001">
    <property type="protein sequence ID" value="GEM44650.1"/>
    <property type="molecule type" value="Genomic_DNA"/>
</dbReference>
<evidence type="ECO:0000313" key="3">
    <source>
        <dbReference type="Proteomes" id="UP000321306"/>
    </source>
</evidence>
<dbReference type="RefSeq" id="WP_146881793.1">
    <property type="nucleotide sequence ID" value="NZ_BJXB01000001.1"/>
</dbReference>
<dbReference type="SUPFAM" id="SSF54593">
    <property type="entry name" value="Glyoxalase/Bleomycin resistance protein/Dihydroxybiphenyl dioxygenase"/>
    <property type="match status" value="1"/>
</dbReference>
<feature type="domain" description="VOC" evidence="1">
    <location>
        <begin position="155"/>
        <end position="281"/>
    </location>
</feature>